<accession>A0AAJ7VWU3</accession>
<name>A0AAJ7VWU3_CEPCN</name>
<dbReference type="Gene3D" id="1.10.443.10">
    <property type="entry name" value="Intergrase catalytic core"/>
    <property type="match status" value="1"/>
</dbReference>
<keyword evidence="1" id="KW-0233">DNA recombination</keyword>
<sequence>MKKTNVTHADQVIIVKIPNTKTHESKTFTMKRDLADIVRKYKKFRPTNATTERYFLNYQNGKCTTQVIGTNKFCKTLKQIAIFLRFKDPNGYTGHSFRRTSTTILVGKGANMAFLKRHGMWKSDTVAQGYIQEFMNNKRKIGNMISNAINLEPSSSAFPSISEGHGIVRKPKTTLATSKIVPEDVTSTVISDIPEKKRKFQKRDKF</sequence>
<dbReference type="Proteomes" id="UP000694920">
    <property type="component" value="Unplaced"/>
</dbReference>
<reference evidence="4" key="1">
    <citation type="submission" date="2025-08" db="UniProtKB">
        <authorList>
            <consortium name="RefSeq"/>
        </authorList>
    </citation>
    <scope>IDENTIFICATION</scope>
</reference>
<dbReference type="InterPro" id="IPR011010">
    <property type="entry name" value="DNA_brk_join_enz"/>
</dbReference>
<proteinExistence type="predicted"/>
<evidence type="ECO:0000313" key="3">
    <source>
        <dbReference type="Proteomes" id="UP000694920"/>
    </source>
</evidence>
<dbReference type="KEGG" id="ccin:107263000"/>
<organism evidence="3 4">
    <name type="scientific">Cephus cinctus</name>
    <name type="common">Wheat stem sawfly</name>
    <dbReference type="NCBI Taxonomy" id="211228"/>
    <lineage>
        <taxon>Eukaryota</taxon>
        <taxon>Metazoa</taxon>
        <taxon>Ecdysozoa</taxon>
        <taxon>Arthropoda</taxon>
        <taxon>Hexapoda</taxon>
        <taxon>Insecta</taxon>
        <taxon>Pterygota</taxon>
        <taxon>Neoptera</taxon>
        <taxon>Endopterygota</taxon>
        <taxon>Hymenoptera</taxon>
        <taxon>Cephoidea</taxon>
        <taxon>Cephidae</taxon>
        <taxon>Cephus</taxon>
    </lineage>
</organism>
<gene>
    <name evidence="4" type="primary">LOC107263000</name>
</gene>
<feature type="domain" description="Tyr recombinase" evidence="2">
    <location>
        <begin position="3"/>
        <end position="135"/>
    </location>
</feature>
<protein>
    <submittedName>
        <fullName evidence="4">Uncharacterized protein LOC107263000</fullName>
    </submittedName>
</protein>
<keyword evidence="3" id="KW-1185">Reference proteome</keyword>
<dbReference type="InterPro" id="IPR013762">
    <property type="entry name" value="Integrase-like_cat_sf"/>
</dbReference>
<dbReference type="GO" id="GO:0015074">
    <property type="term" value="P:DNA integration"/>
    <property type="evidence" value="ECO:0007669"/>
    <property type="project" value="InterPro"/>
</dbReference>
<dbReference type="RefSeq" id="XP_024936155.1">
    <property type="nucleotide sequence ID" value="XM_025080387.1"/>
</dbReference>
<dbReference type="GeneID" id="107263000"/>
<dbReference type="Pfam" id="PF00589">
    <property type="entry name" value="Phage_integrase"/>
    <property type="match status" value="1"/>
</dbReference>
<dbReference type="GO" id="GO:0006310">
    <property type="term" value="P:DNA recombination"/>
    <property type="evidence" value="ECO:0007669"/>
    <property type="project" value="UniProtKB-KW"/>
</dbReference>
<evidence type="ECO:0000259" key="2">
    <source>
        <dbReference type="Pfam" id="PF00589"/>
    </source>
</evidence>
<dbReference type="InterPro" id="IPR002104">
    <property type="entry name" value="Integrase_catalytic"/>
</dbReference>
<dbReference type="AlphaFoldDB" id="A0AAJ7VWU3"/>
<dbReference type="GO" id="GO:0003677">
    <property type="term" value="F:DNA binding"/>
    <property type="evidence" value="ECO:0007669"/>
    <property type="project" value="InterPro"/>
</dbReference>
<evidence type="ECO:0000313" key="4">
    <source>
        <dbReference type="RefSeq" id="XP_024936155.1"/>
    </source>
</evidence>
<evidence type="ECO:0000256" key="1">
    <source>
        <dbReference type="ARBA" id="ARBA00023172"/>
    </source>
</evidence>
<dbReference type="SUPFAM" id="SSF56349">
    <property type="entry name" value="DNA breaking-rejoining enzymes"/>
    <property type="match status" value="1"/>
</dbReference>